<gene>
    <name evidence="2" type="ORF">BJ970_001487</name>
</gene>
<feature type="transmembrane region" description="Helical" evidence="1">
    <location>
        <begin position="194"/>
        <end position="216"/>
    </location>
</feature>
<feature type="transmembrane region" description="Helical" evidence="1">
    <location>
        <begin position="127"/>
        <end position="150"/>
    </location>
</feature>
<organism evidence="2 3">
    <name type="scientific">Saccharopolyspora phatthalungensis</name>
    <dbReference type="NCBI Taxonomy" id="664693"/>
    <lineage>
        <taxon>Bacteria</taxon>
        <taxon>Bacillati</taxon>
        <taxon>Actinomycetota</taxon>
        <taxon>Actinomycetes</taxon>
        <taxon>Pseudonocardiales</taxon>
        <taxon>Pseudonocardiaceae</taxon>
        <taxon>Saccharopolyspora</taxon>
    </lineage>
</organism>
<evidence type="ECO:0000256" key="1">
    <source>
        <dbReference type="SAM" id="Phobius"/>
    </source>
</evidence>
<accession>A0A840QAS7</accession>
<proteinExistence type="predicted"/>
<reference evidence="2 3" key="1">
    <citation type="submission" date="2020-08" db="EMBL/GenBank/DDBJ databases">
        <title>Sequencing the genomes of 1000 actinobacteria strains.</title>
        <authorList>
            <person name="Klenk H.-P."/>
        </authorList>
    </citation>
    <scope>NUCLEOTIDE SEQUENCE [LARGE SCALE GENOMIC DNA]</scope>
    <source>
        <strain evidence="2 3">DSM 45584</strain>
    </source>
</reference>
<feature type="transmembrane region" description="Helical" evidence="1">
    <location>
        <begin position="266"/>
        <end position="286"/>
    </location>
</feature>
<dbReference type="Pfam" id="PF13367">
    <property type="entry name" value="PrsW-protease"/>
    <property type="match status" value="1"/>
</dbReference>
<feature type="transmembrane region" description="Helical" evidence="1">
    <location>
        <begin position="162"/>
        <end position="182"/>
    </location>
</feature>
<dbReference type="RefSeq" id="WP_184725305.1">
    <property type="nucleotide sequence ID" value="NZ_JACHIW010000001.1"/>
</dbReference>
<keyword evidence="3" id="KW-1185">Reference proteome</keyword>
<feature type="transmembrane region" description="Helical" evidence="1">
    <location>
        <begin position="27"/>
        <end position="48"/>
    </location>
</feature>
<name>A0A840QAS7_9PSEU</name>
<dbReference type="Proteomes" id="UP000584374">
    <property type="component" value="Unassembled WGS sequence"/>
</dbReference>
<feature type="transmembrane region" description="Helical" evidence="1">
    <location>
        <begin position="237"/>
        <end position="254"/>
    </location>
</feature>
<feature type="transmembrane region" description="Helical" evidence="1">
    <location>
        <begin position="87"/>
        <end position="107"/>
    </location>
</feature>
<dbReference type="PANTHER" id="PTHR36844:SF1">
    <property type="entry name" value="PROTEASE PRSW"/>
    <property type="match status" value="1"/>
</dbReference>
<keyword evidence="1" id="KW-1133">Transmembrane helix</keyword>
<dbReference type="AlphaFoldDB" id="A0A840QAS7"/>
<evidence type="ECO:0000313" key="2">
    <source>
        <dbReference type="EMBL" id="MBB5153953.1"/>
    </source>
</evidence>
<comment type="caution">
    <text evidence="2">The sequence shown here is derived from an EMBL/GenBank/DDBJ whole genome shotgun (WGS) entry which is preliminary data.</text>
</comment>
<dbReference type="InterPro" id="IPR026898">
    <property type="entry name" value="PrsW"/>
</dbReference>
<dbReference type="GO" id="GO:0008233">
    <property type="term" value="F:peptidase activity"/>
    <property type="evidence" value="ECO:0007669"/>
    <property type="project" value="InterPro"/>
</dbReference>
<dbReference type="PANTHER" id="PTHR36844">
    <property type="entry name" value="PROTEASE PRSW"/>
    <property type="match status" value="1"/>
</dbReference>
<sequence length="419" mass="45532">MSSPDLGSRPADLSGARKLQTRKHHAVGWPIAGLIVLGICGLAMFGVTSSKVGVLPSLVGAAAALLPVGVVFAAIVWIDRWEPEPPMLLLGAFLWGAGGATACSLMLNDTINGLGNLLFGASDQRFFATVVIGPLVEEAAKALFVVALWFRRRSEFNGLVDGIVYAGLTAAGFAFIENILYFGKAFDAGGLGGVSGGVVAVFILRGVLAPFSHPLFSSMFGIGIGLASRTDSKRLRLLYSLLGYLAAVVLHAVWNAATLLGGAEFLNIYFLIMVPIFLGTFWLVWWQRKREQRIVIQQLPVLERAGLIVRSEMEMLATLAGRRGWLRKVRRSAGHEAAKAVRDYQIAVTELAFLQHRADQGQTTSAARRARREKLIEELKQARRSAAGTHQAIQTARIKLTELTRHNIKRPPNPRPPIR</sequence>
<keyword evidence="1" id="KW-0812">Transmembrane</keyword>
<protein>
    <submittedName>
        <fullName evidence="2">RsiW-degrading membrane proteinase PrsW (M82 family)</fullName>
    </submittedName>
</protein>
<feature type="transmembrane region" description="Helical" evidence="1">
    <location>
        <begin position="54"/>
        <end position="78"/>
    </location>
</feature>
<evidence type="ECO:0000313" key="3">
    <source>
        <dbReference type="Proteomes" id="UP000584374"/>
    </source>
</evidence>
<keyword evidence="1" id="KW-0472">Membrane</keyword>
<dbReference type="EMBL" id="JACHIW010000001">
    <property type="protein sequence ID" value="MBB5153953.1"/>
    <property type="molecule type" value="Genomic_DNA"/>
</dbReference>